<dbReference type="PATRIC" id="fig|718251.5.peg.689"/>
<feature type="domain" description="DUF305" evidence="2">
    <location>
        <begin position="70"/>
        <end position="126"/>
    </location>
</feature>
<evidence type="ECO:0000259" key="2">
    <source>
        <dbReference type="Pfam" id="PF03713"/>
    </source>
</evidence>
<reference evidence="4" key="1">
    <citation type="submission" date="2010-08" db="EMBL/GenBank/DDBJ databases">
        <title>Genome comparisons of Edwardsiella bacteria analysed using deep sequencing technology.</title>
        <authorList>
            <person name="van Soest J.J."/>
            <person name="Henkel C.V."/>
            <person name="Jansen H.J."/>
            <person name="van den Hondel C.A.M.J.J."/>
            <person name="Bloemberg G.V."/>
            <person name="Meijer A.H."/>
            <person name="Spaink H.P."/>
        </authorList>
    </citation>
    <scope>NUCLEOTIDE SEQUENCE [LARGE SCALE GENOMIC DNA]</scope>
    <source>
        <strain evidence="4">FL6-60</strain>
    </source>
</reference>
<accession>A0A0H3DQF6</accession>
<dbReference type="EMBL" id="CP002154">
    <property type="protein sequence ID" value="ADM40795.1"/>
    <property type="molecule type" value="Genomic_DNA"/>
</dbReference>
<dbReference type="PANTHER" id="PTHR36933:SF1">
    <property type="entry name" value="SLL0788 PROTEIN"/>
    <property type="match status" value="1"/>
</dbReference>
<keyword evidence="4" id="KW-1185">Reference proteome</keyword>
<evidence type="ECO:0000313" key="4">
    <source>
        <dbReference type="Proteomes" id="UP000002230"/>
    </source>
</evidence>
<dbReference type="InterPro" id="IPR005183">
    <property type="entry name" value="DUF305_CopM-like"/>
</dbReference>
<dbReference type="InterPro" id="IPR012347">
    <property type="entry name" value="Ferritin-like"/>
</dbReference>
<keyword evidence="1" id="KW-0732">Signal</keyword>
<dbReference type="HOGENOM" id="CLU_074343_4_0_6"/>
<organism evidence="3 4">
    <name type="scientific">Edwardsiella tarda (strain FL6-60)</name>
    <dbReference type="NCBI Taxonomy" id="718251"/>
    <lineage>
        <taxon>Bacteria</taxon>
        <taxon>Pseudomonadati</taxon>
        <taxon>Pseudomonadota</taxon>
        <taxon>Gammaproteobacteria</taxon>
        <taxon>Enterobacterales</taxon>
        <taxon>Hafniaceae</taxon>
        <taxon>Edwardsiella</taxon>
    </lineage>
</organism>
<dbReference type="AlphaFoldDB" id="A0A0H3DQF6"/>
<reference evidence="3 4" key="2">
    <citation type="journal article" date="2011" name="BMC Immunol.">
        <title>Comparison of static immersion and intravenous injection systems for exposure of zebrafish embryos to the natural pathogen Edwardsiella tarda.</title>
        <authorList>
            <person name="van Soest J.J."/>
            <person name="Stockhammer O.W."/>
            <person name="Ordas A."/>
            <person name="Bloemberg G.V."/>
            <person name="Spaink H.P."/>
            <person name="Meijer A.H."/>
        </authorList>
    </citation>
    <scope>NUCLEOTIDE SEQUENCE [LARGE SCALE GENOMIC DNA]</scope>
    <source>
        <strain evidence="3 4">FL6-60</strain>
    </source>
</reference>
<evidence type="ECO:0000256" key="1">
    <source>
        <dbReference type="SAM" id="SignalP"/>
    </source>
</evidence>
<proteinExistence type="predicted"/>
<feature type="chain" id="PRO_5002607717" description="DUF305 domain-containing protein" evidence="1">
    <location>
        <begin position="25"/>
        <end position="129"/>
    </location>
</feature>
<name>A0A0H3DQF6_EDWTF</name>
<dbReference type="Pfam" id="PF03713">
    <property type="entry name" value="DUF305"/>
    <property type="match status" value="1"/>
</dbReference>
<sequence length="129" mass="14688">MKHIYNLFLASLFTPLFYLPAAWAQSGGHPHTATPHAHYQDDPAFITKMDKIMVEMHQGMSEVALTGNKDIDFMIMMIPHHQGAIDMSRLILETSQDKEVQNMALSIITEQENEIAIMNQLIKEKKNAH</sequence>
<protein>
    <recommendedName>
        <fullName evidence="2">DUF305 domain-containing protein</fullName>
    </recommendedName>
</protein>
<dbReference type="Gene3D" id="1.20.1260.10">
    <property type="match status" value="1"/>
</dbReference>
<dbReference type="Proteomes" id="UP000002230">
    <property type="component" value="Chromosome"/>
</dbReference>
<dbReference type="KEGG" id="etd:ETAF_0673"/>
<dbReference type="PANTHER" id="PTHR36933">
    <property type="entry name" value="SLL0788 PROTEIN"/>
    <property type="match status" value="1"/>
</dbReference>
<evidence type="ECO:0000313" key="3">
    <source>
        <dbReference type="EMBL" id="ADM40795.1"/>
    </source>
</evidence>
<feature type="signal peptide" evidence="1">
    <location>
        <begin position="1"/>
        <end position="24"/>
    </location>
</feature>
<gene>
    <name evidence="3" type="ordered locus">ETAF_0673</name>
</gene>